<name>A0ABU9A1B1_9PSED</name>
<dbReference type="RefSeq" id="WP_340612419.1">
    <property type="nucleotide sequence ID" value="NZ_JBBNAW010000009.1"/>
</dbReference>
<comment type="caution">
    <text evidence="1">The sequence shown here is derived from an EMBL/GenBank/DDBJ whole genome shotgun (WGS) entry which is preliminary data.</text>
</comment>
<sequence length="265" mass="30177">MNIRQDLESVAPHITRLLSIGLEFHNHDKDWSHLKNQEDFKFIYRVPSHDRYKVEMVYSTGRDMARYMGDYLLEINTDYGRFPTLNSIIEHFKESWVYGGYSPEILSEARKTCTAHGVELWSVERMIQLFQRQENLLKAVRSTFEMLKRSDLYKEENGEIIVKNEKGINLSGISGSSININSAGATATVTTSYLQPAVFDELIAAVRAQGFDKKTEGELLNNVESLATGHKEGRFQEAYKQFMQDVSAHITVFSPVLAGLASLLQ</sequence>
<dbReference type="EMBL" id="JBBNAW010000009">
    <property type="protein sequence ID" value="MEK2609982.1"/>
    <property type="molecule type" value="Genomic_DNA"/>
</dbReference>
<reference evidence="1 2" key="1">
    <citation type="submission" date="2024-03" db="EMBL/GenBank/DDBJ databases">
        <title>Screening, Identification and Application of a Plant Lactobacillus Strain.</title>
        <authorList>
            <person name="Li Y.L."/>
        </authorList>
    </citation>
    <scope>NUCLEOTIDE SEQUENCE [LARGE SCALE GENOMIC DNA]</scope>
    <source>
        <strain evidence="1 2">JDB</strain>
    </source>
</reference>
<organism evidence="1 2">
    <name type="scientific">Pseudomonas shirazensis</name>
    <dbReference type="NCBI Taxonomy" id="2745494"/>
    <lineage>
        <taxon>Bacteria</taxon>
        <taxon>Pseudomonadati</taxon>
        <taxon>Pseudomonadota</taxon>
        <taxon>Gammaproteobacteria</taxon>
        <taxon>Pseudomonadales</taxon>
        <taxon>Pseudomonadaceae</taxon>
        <taxon>Pseudomonas</taxon>
    </lineage>
</organism>
<dbReference type="Proteomes" id="UP001386972">
    <property type="component" value="Unassembled WGS sequence"/>
</dbReference>
<evidence type="ECO:0000313" key="1">
    <source>
        <dbReference type="EMBL" id="MEK2609982.1"/>
    </source>
</evidence>
<evidence type="ECO:0000313" key="2">
    <source>
        <dbReference type="Proteomes" id="UP001386972"/>
    </source>
</evidence>
<proteinExistence type="predicted"/>
<gene>
    <name evidence="1" type="ORF">WLF18_12790</name>
</gene>
<keyword evidence="2" id="KW-1185">Reference proteome</keyword>
<protein>
    <submittedName>
        <fullName evidence="1">Uncharacterized protein</fullName>
    </submittedName>
</protein>
<accession>A0ABU9A1B1</accession>